<name>A0ABW3Y8W2_9ACTN</name>
<comment type="subcellular location">
    <subcellularLocation>
        <location evidence="1">Membrane</location>
        <topology evidence="1">Multi-pass membrane protein</topology>
    </subcellularLocation>
</comment>
<organism evidence="8 9">
    <name type="scientific">Micromonospora sonneratiae</name>
    <dbReference type="NCBI Taxonomy" id="1184706"/>
    <lineage>
        <taxon>Bacteria</taxon>
        <taxon>Bacillati</taxon>
        <taxon>Actinomycetota</taxon>
        <taxon>Actinomycetes</taxon>
        <taxon>Micromonosporales</taxon>
        <taxon>Micromonosporaceae</taxon>
        <taxon>Micromonospora</taxon>
    </lineage>
</organism>
<dbReference type="SUPFAM" id="SSF103481">
    <property type="entry name" value="Multidrug resistance efflux transporter EmrE"/>
    <property type="match status" value="2"/>
</dbReference>
<dbReference type="InterPro" id="IPR000620">
    <property type="entry name" value="EamA_dom"/>
</dbReference>
<dbReference type="PANTHER" id="PTHR32322:SF2">
    <property type="entry name" value="EAMA DOMAIN-CONTAINING PROTEIN"/>
    <property type="match status" value="1"/>
</dbReference>
<proteinExistence type="inferred from homology"/>
<keyword evidence="3 6" id="KW-0812">Transmembrane</keyword>
<feature type="transmembrane region" description="Helical" evidence="6">
    <location>
        <begin position="215"/>
        <end position="234"/>
    </location>
</feature>
<evidence type="ECO:0000256" key="5">
    <source>
        <dbReference type="ARBA" id="ARBA00023136"/>
    </source>
</evidence>
<comment type="similarity">
    <text evidence="2">Belongs to the EamA transporter family.</text>
</comment>
<dbReference type="Proteomes" id="UP001597260">
    <property type="component" value="Unassembled WGS sequence"/>
</dbReference>
<sequence length="318" mass="32569">MKFSNRAAYALCILGMVIVGSSVAVSRLVTDYPMLTGQALRYAVAAVLLFGVARFFPAPARTRPTRRDLVMLVALGVIGLATFNACVLIGLRHAEPAVIGTAIGAAPLILALLGPLLARRRPATRLVAASAVVVAGTALVEGFGRTDAIGLAAALGALACEAAFSMLAAPLLPGLGAVRVSAYSCLLAVPLLVIGAVIVGEPAAWRLPTGVETLGLAYLAVFVTVVAFVAWFLGLQQLGVERAGVLVGVLPLATLSTTSVMDGQLPGLGATLGILVVAAGLALPHFRVTRKPRRRVGQELKVSVGGRSVYRSVHGGTA</sequence>
<keyword evidence="4 6" id="KW-1133">Transmembrane helix</keyword>
<dbReference type="RefSeq" id="WP_377566762.1">
    <property type="nucleotide sequence ID" value="NZ_JBHTMP010000003.1"/>
</dbReference>
<evidence type="ECO:0000313" key="8">
    <source>
        <dbReference type="EMBL" id="MFD1320106.1"/>
    </source>
</evidence>
<feature type="transmembrane region" description="Helical" evidence="6">
    <location>
        <begin position="39"/>
        <end position="57"/>
    </location>
</feature>
<dbReference type="InterPro" id="IPR037185">
    <property type="entry name" value="EmrE-like"/>
</dbReference>
<feature type="transmembrane region" description="Helical" evidence="6">
    <location>
        <begin position="125"/>
        <end position="143"/>
    </location>
</feature>
<keyword evidence="5 6" id="KW-0472">Membrane</keyword>
<dbReference type="InterPro" id="IPR050638">
    <property type="entry name" value="AA-Vitamin_Transporters"/>
</dbReference>
<feature type="transmembrane region" description="Helical" evidence="6">
    <location>
        <begin position="69"/>
        <end position="91"/>
    </location>
</feature>
<gene>
    <name evidence="8" type="ORF">ACFQ4H_03275</name>
</gene>
<protein>
    <submittedName>
        <fullName evidence="8">DMT family transporter</fullName>
    </submittedName>
</protein>
<feature type="domain" description="EamA" evidence="7">
    <location>
        <begin position="149"/>
        <end position="283"/>
    </location>
</feature>
<feature type="domain" description="EamA" evidence="7">
    <location>
        <begin position="8"/>
        <end position="140"/>
    </location>
</feature>
<feature type="transmembrane region" description="Helical" evidence="6">
    <location>
        <begin position="7"/>
        <end position="27"/>
    </location>
</feature>
<accession>A0ABW3Y8W2</accession>
<dbReference type="EMBL" id="JBHTMP010000003">
    <property type="protein sequence ID" value="MFD1320106.1"/>
    <property type="molecule type" value="Genomic_DNA"/>
</dbReference>
<feature type="transmembrane region" description="Helical" evidence="6">
    <location>
        <begin position="149"/>
        <end position="168"/>
    </location>
</feature>
<evidence type="ECO:0000256" key="1">
    <source>
        <dbReference type="ARBA" id="ARBA00004141"/>
    </source>
</evidence>
<evidence type="ECO:0000313" key="9">
    <source>
        <dbReference type="Proteomes" id="UP001597260"/>
    </source>
</evidence>
<evidence type="ECO:0000256" key="4">
    <source>
        <dbReference type="ARBA" id="ARBA00022989"/>
    </source>
</evidence>
<feature type="transmembrane region" description="Helical" evidence="6">
    <location>
        <begin position="243"/>
        <end position="261"/>
    </location>
</feature>
<evidence type="ECO:0000256" key="6">
    <source>
        <dbReference type="SAM" id="Phobius"/>
    </source>
</evidence>
<evidence type="ECO:0000256" key="2">
    <source>
        <dbReference type="ARBA" id="ARBA00007362"/>
    </source>
</evidence>
<feature type="transmembrane region" description="Helical" evidence="6">
    <location>
        <begin position="97"/>
        <end position="118"/>
    </location>
</feature>
<keyword evidence="9" id="KW-1185">Reference proteome</keyword>
<comment type="caution">
    <text evidence="8">The sequence shown here is derived from an EMBL/GenBank/DDBJ whole genome shotgun (WGS) entry which is preliminary data.</text>
</comment>
<dbReference type="PANTHER" id="PTHR32322">
    <property type="entry name" value="INNER MEMBRANE TRANSPORTER"/>
    <property type="match status" value="1"/>
</dbReference>
<evidence type="ECO:0000256" key="3">
    <source>
        <dbReference type="ARBA" id="ARBA00022692"/>
    </source>
</evidence>
<dbReference type="Pfam" id="PF00892">
    <property type="entry name" value="EamA"/>
    <property type="match status" value="2"/>
</dbReference>
<feature type="transmembrane region" description="Helical" evidence="6">
    <location>
        <begin position="267"/>
        <end position="286"/>
    </location>
</feature>
<feature type="transmembrane region" description="Helical" evidence="6">
    <location>
        <begin position="180"/>
        <end position="200"/>
    </location>
</feature>
<evidence type="ECO:0000259" key="7">
    <source>
        <dbReference type="Pfam" id="PF00892"/>
    </source>
</evidence>
<reference evidence="9" key="1">
    <citation type="journal article" date="2019" name="Int. J. Syst. Evol. Microbiol.">
        <title>The Global Catalogue of Microorganisms (GCM) 10K type strain sequencing project: providing services to taxonomists for standard genome sequencing and annotation.</title>
        <authorList>
            <consortium name="The Broad Institute Genomics Platform"/>
            <consortium name="The Broad Institute Genome Sequencing Center for Infectious Disease"/>
            <person name="Wu L."/>
            <person name="Ma J."/>
        </authorList>
    </citation>
    <scope>NUCLEOTIDE SEQUENCE [LARGE SCALE GENOMIC DNA]</scope>
    <source>
        <strain evidence="9">JCM 31037</strain>
    </source>
</reference>